<keyword evidence="3" id="KW-0804">Transcription</keyword>
<dbReference type="PRINTS" id="PR00455">
    <property type="entry name" value="HTHTETR"/>
</dbReference>
<proteinExistence type="predicted"/>
<feature type="DNA-binding region" description="H-T-H motif" evidence="4">
    <location>
        <begin position="30"/>
        <end position="49"/>
    </location>
</feature>
<dbReference type="Pfam" id="PF00440">
    <property type="entry name" value="TetR_N"/>
    <property type="match status" value="1"/>
</dbReference>
<dbReference type="PANTHER" id="PTHR30055">
    <property type="entry name" value="HTH-TYPE TRANSCRIPTIONAL REGULATOR RUTR"/>
    <property type="match status" value="1"/>
</dbReference>
<evidence type="ECO:0000256" key="4">
    <source>
        <dbReference type="PROSITE-ProRule" id="PRU00335"/>
    </source>
</evidence>
<dbReference type="InterPro" id="IPR009057">
    <property type="entry name" value="Homeodomain-like_sf"/>
</dbReference>
<dbReference type="SUPFAM" id="SSF46689">
    <property type="entry name" value="Homeodomain-like"/>
    <property type="match status" value="1"/>
</dbReference>
<keyword evidence="2 4" id="KW-0238">DNA-binding</keyword>
<evidence type="ECO:0000256" key="1">
    <source>
        <dbReference type="ARBA" id="ARBA00023015"/>
    </source>
</evidence>
<comment type="caution">
    <text evidence="6">The sequence shown here is derived from an EMBL/GenBank/DDBJ whole genome shotgun (WGS) entry which is preliminary data.</text>
</comment>
<dbReference type="Proteomes" id="UP000758701">
    <property type="component" value="Unassembled WGS sequence"/>
</dbReference>
<keyword evidence="1" id="KW-0805">Transcription regulation</keyword>
<evidence type="ECO:0000259" key="5">
    <source>
        <dbReference type="PROSITE" id="PS50977"/>
    </source>
</evidence>
<dbReference type="Gene3D" id="1.10.357.10">
    <property type="entry name" value="Tetracycline Repressor, domain 2"/>
    <property type="match status" value="1"/>
</dbReference>
<accession>A0ABS7VWB6</accession>
<dbReference type="InterPro" id="IPR001647">
    <property type="entry name" value="HTH_TetR"/>
</dbReference>
<feature type="domain" description="HTH tetR-type" evidence="5">
    <location>
        <begin position="7"/>
        <end position="67"/>
    </location>
</feature>
<organism evidence="6 7">
    <name type="scientific">Streptomyces olivaceus</name>
    <dbReference type="NCBI Taxonomy" id="47716"/>
    <lineage>
        <taxon>Bacteria</taxon>
        <taxon>Bacillati</taxon>
        <taxon>Actinomycetota</taxon>
        <taxon>Actinomycetes</taxon>
        <taxon>Kitasatosporales</taxon>
        <taxon>Streptomycetaceae</taxon>
        <taxon>Streptomyces</taxon>
    </lineage>
</organism>
<evidence type="ECO:0000313" key="7">
    <source>
        <dbReference type="Proteomes" id="UP000758701"/>
    </source>
</evidence>
<evidence type="ECO:0000313" key="6">
    <source>
        <dbReference type="EMBL" id="MBZ6149607.1"/>
    </source>
</evidence>
<evidence type="ECO:0000256" key="2">
    <source>
        <dbReference type="ARBA" id="ARBA00023125"/>
    </source>
</evidence>
<dbReference type="Pfam" id="PF17754">
    <property type="entry name" value="TetR_C_14"/>
    <property type="match status" value="1"/>
</dbReference>
<name>A0ABS7VWB6_STROV</name>
<dbReference type="PROSITE" id="PS50977">
    <property type="entry name" value="HTH_TETR_2"/>
    <property type="match status" value="1"/>
</dbReference>
<keyword evidence="7" id="KW-1185">Reference proteome</keyword>
<dbReference type="InterPro" id="IPR041347">
    <property type="entry name" value="MftR_C"/>
</dbReference>
<dbReference type="PANTHER" id="PTHR30055:SF238">
    <property type="entry name" value="MYCOFACTOCIN BIOSYNTHESIS TRANSCRIPTIONAL REGULATOR MFTR-RELATED"/>
    <property type="match status" value="1"/>
</dbReference>
<dbReference type="EMBL" id="JAHSTP010000001">
    <property type="protein sequence ID" value="MBZ6149607.1"/>
    <property type="molecule type" value="Genomic_DNA"/>
</dbReference>
<evidence type="ECO:0000256" key="3">
    <source>
        <dbReference type="ARBA" id="ARBA00023163"/>
    </source>
</evidence>
<reference evidence="6 7" key="1">
    <citation type="submission" date="2021-06" db="EMBL/GenBank/DDBJ databases">
        <title>Ecological speciation of a Streptomyces species isolated from different habitats and geographic origins.</title>
        <authorList>
            <person name="Wang J."/>
        </authorList>
    </citation>
    <scope>NUCLEOTIDE SEQUENCE [LARGE SCALE GENOMIC DNA]</scope>
    <source>
        <strain evidence="6 7">FXJ8.012</strain>
    </source>
</reference>
<dbReference type="InterPro" id="IPR050109">
    <property type="entry name" value="HTH-type_TetR-like_transc_reg"/>
</dbReference>
<gene>
    <name evidence="6" type="ORF">KVH32_00280</name>
</gene>
<sequence length="207" mass="22843">MSDLRRHRLRLEISREASRLFWEQGVAATTGDQIARAVGLSTRTLWRHFRNKESCAEPVLLRGVEWETSMLRDWPRHVSLEDHFTSHVRHYTLTATRTDQLDDLLAVQMSVLARTEPAIRAAWLMACDQTQRELAEIIAARVDLPADGLLVRMHAAAASAVIRAHSEYIGAALLTGADPLQFADAPRRIARAVHAATGGAVGGVPAA</sequence>
<protein>
    <submittedName>
        <fullName evidence="6">TetR/AcrR family transcriptional regulator</fullName>
    </submittedName>
</protein>